<feature type="region of interest" description="Disordered" evidence="1">
    <location>
        <begin position="75"/>
        <end position="158"/>
    </location>
</feature>
<accession>A0A090QRH9</accession>
<feature type="compositionally biased region" description="Acidic residues" evidence="1">
    <location>
        <begin position="136"/>
        <end position="147"/>
    </location>
</feature>
<feature type="compositionally biased region" description="Acidic residues" evidence="1">
    <location>
        <begin position="259"/>
        <end position="268"/>
    </location>
</feature>
<reference evidence="2 3" key="1">
    <citation type="journal article" date="2014" name="Genome Announc.">
        <title>Draft Genome Sequences of Two Vibrionaceae Species, Vibrio ponticus C121 and Photobacterium aphoticum C119, Isolated as Coral Reef Microbiota.</title>
        <authorList>
            <person name="Al-saari N."/>
            <person name="Meirelles P.M."/>
            <person name="Mino S."/>
            <person name="Suda W."/>
            <person name="Oshima K."/>
            <person name="Hattori M."/>
            <person name="Ohkuma M."/>
            <person name="Thompson F.L."/>
            <person name="Gomez-Gil B."/>
            <person name="Sawabe T."/>
            <person name="Sawabe T."/>
        </authorList>
    </citation>
    <scope>NUCLEOTIDE SEQUENCE [LARGE SCALE GENOMIC DNA]</scope>
    <source>
        <strain evidence="2 3">JCM 19237</strain>
    </source>
</reference>
<protein>
    <submittedName>
        <fullName evidence="2">Cell division protein FtsK</fullName>
    </submittedName>
</protein>
<feature type="compositionally biased region" description="Polar residues" evidence="1">
    <location>
        <begin position="84"/>
        <end position="103"/>
    </location>
</feature>
<feature type="region of interest" description="Disordered" evidence="1">
    <location>
        <begin position="244"/>
        <end position="295"/>
    </location>
</feature>
<evidence type="ECO:0000313" key="2">
    <source>
        <dbReference type="EMBL" id="GAL04873.1"/>
    </source>
</evidence>
<dbReference type="EMBL" id="BBMN01000005">
    <property type="protein sequence ID" value="GAL04873.1"/>
    <property type="molecule type" value="Genomic_DNA"/>
</dbReference>
<feature type="compositionally biased region" description="Polar residues" evidence="1">
    <location>
        <begin position="10"/>
        <end position="26"/>
    </location>
</feature>
<gene>
    <name evidence="2" type="ORF">JCM19237_4239</name>
</gene>
<sequence>MMAALAPETVAQSDISAAQQPQTSAPETDASHSMAPESESMVVETVPRQAQGMTIEELERALDLDEDFTVDAMANPAQADETFSPASQPVSQPVYQPAPQSASHMAPQSEAVSASTAPAMTPAEQAFTPAASTPSWEEDETPWDDEPAEHYSSSVHTASATTETVVMQPEMANPEIPNSGLQGSVTSRFDALDDEDMFDGNAGDDYAHNTPVAPAQTAPVHAPYTAPASTPQAEPHAMEIGVHDGMSELDRAQQGVPSTDDDGLSDEEAFLKKIRDAQKAQAHAAGLDNPFLDAS</sequence>
<proteinExistence type="predicted"/>
<keyword evidence="2" id="KW-0132">Cell division</keyword>
<organism evidence="2 3">
    <name type="scientific">Photobacterium aphoticum</name>
    <dbReference type="NCBI Taxonomy" id="754436"/>
    <lineage>
        <taxon>Bacteria</taxon>
        <taxon>Pseudomonadati</taxon>
        <taxon>Pseudomonadota</taxon>
        <taxon>Gammaproteobacteria</taxon>
        <taxon>Vibrionales</taxon>
        <taxon>Vibrionaceae</taxon>
        <taxon>Photobacterium</taxon>
    </lineage>
</organism>
<comment type="caution">
    <text evidence="2">The sequence shown here is derived from an EMBL/GenBank/DDBJ whole genome shotgun (WGS) entry which is preliminary data.</text>
</comment>
<dbReference type="STRING" id="754436.JCM19237_4239"/>
<name>A0A090QRH9_9GAMM</name>
<dbReference type="GO" id="GO:0051301">
    <property type="term" value="P:cell division"/>
    <property type="evidence" value="ECO:0007669"/>
    <property type="project" value="UniProtKB-KW"/>
</dbReference>
<dbReference type="eggNOG" id="COG1674">
    <property type="taxonomic scope" value="Bacteria"/>
</dbReference>
<evidence type="ECO:0000313" key="3">
    <source>
        <dbReference type="Proteomes" id="UP000029227"/>
    </source>
</evidence>
<feature type="compositionally biased region" description="Basic and acidic residues" evidence="1">
    <location>
        <begin position="269"/>
        <end position="278"/>
    </location>
</feature>
<evidence type="ECO:0000256" key="1">
    <source>
        <dbReference type="SAM" id="MobiDB-lite"/>
    </source>
</evidence>
<feature type="region of interest" description="Disordered" evidence="1">
    <location>
        <begin position="1"/>
        <end position="44"/>
    </location>
</feature>
<dbReference type="Proteomes" id="UP000029227">
    <property type="component" value="Unassembled WGS sequence"/>
</dbReference>
<feature type="region of interest" description="Disordered" evidence="1">
    <location>
        <begin position="194"/>
        <end position="213"/>
    </location>
</feature>
<keyword evidence="2" id="KW-0131">Cell cycle</keyword>
<dbReference type="AlphaFoldDB" id="A0A090QRH9"/>